<name>A0A5C1Q1C9_9BURK</name>
<keyword evidence="18" id="KW-0282">Flagellum</keyword>
<feature type="compositionally biased region" description="Basic and acidic residues" evidence="14">
    <location>
        <begin position="116"/>
        <end position="126"/>
    </location>
</feature>
<evidence type="ECO:0000256" key="6">
    <source>
        <dbReference type="ARBA" id="ARBA00022741"/>
    </source>
</evidence>
<keyword evidence="11" id="KW-1006">Bacterial flagellum protein export</keyword>
<protein>
    <recommendedName>
        <fullName evidence="3 13">Flagellar biosynthesis protein FlhF</fullName>
    </recommendedName>
</protein>
<dbReference type="GO" id="GO:0015031">
    <property type="term" value="P:protein transport"/>
    <property type="evidence" value="ECO:0007669"/>
    <property type="project" value="UniProtKB-KW"/>
</dbReference>
<feature type="region of interest" description="Disordered" evidence="14">
    <location>
        <begin position="116"/>
        <end position="231"/>
    </location>
</feature>
<dbReference type="SUPFAM" id="SSF52540">
    <property type="entry name" value="P-loop containing nucleoside triphosphate hydrolases"/>
    <property type="match status" value="1"/>
</dbReference>
<dbReference type="InterPro" id="IPR003593">
    <property type="entry name" value="AAA+_ATPase"/>
</dbReference>
<dbReference type="NCBIfam" id="TIGR03499">
    <property type="entry name" value="FlhF"/>
    <property type="match status" value="1"/>
</dbReference>
<proteinExistence type="inferred from homology"/>
<keyword evidence="4" id="KW-0813">Transport</keyword>
<dbReference type="RefSeq" id="WP_149504021.1">
    <property type="nucleotide sequence ID" value="NZ_CP035708.1"/>
</dbReference>
<reference evidence="17 20" key="2">
    <citation type="submission" date="2024-06" db="EMBL/GenBank/DDBJ databases">
        <title>Genomic Encyclopedia of Type Strains, Phase IV (KMG-IV): sequencing the most valuable type-strain genomes for metagenomic binning, comparative biology and taxonomic classification.</title>
        <authorList>
            <person name="Goeker M."/>
        </authorList>
    </citation>
    <scope>NUCLEOTIDE SEQUENCE [LARGE SCALE GENOMIC DNA]</scope>
    <source>
        <strain evidence="17 20">D-501</strain>
    </source>
</reference>
<accession>A0A5C1Q1C9</accession>
<keyword evidence="9" id="KW-0342">GTP-binding</keyword>
<dbReference type="GO" id="GO:0005886">
    <property type="term" value="C:plasma membrane"/>
    <property type="evidence" value="ECO:0007669"/>
    <property type="project" value="UniProtKB-SubCell"/>
</dbReference>
<organism evidence="18 19">
    <name type="scientific">Sphaerotilus sulfidivorans</name>
    <dbReference type="NCBI Taxonomy" id="639200"/>
    <lineage>
        <taxon>Bacteria</taxon>
        <taxon>Pseudomonadati</taxon>
        <taxon>Pseudomonadota</taxon>
        <taxon>Betaproteobacteria</taxon>
        <taxon>Burkholderiales</taxon>
        <taxon>Sphaerotilaceae</taxon>
        <taxon>Sphaerotilus</taxon>
    </lineage>
</organism>
<feature type="domain" description="SRP54-type proteins GTP-binding" evidence="16">
    <location>
        <begin position="370"/>
        <end position="560"/>
    </location>
</feature>
<dbReference type="InterPro" id="IPR027417">
    <property type="entry name" value="P-loop_NTPase"/>
</dbReference>
<evidence type="ECO:0000256" key="2">
    <source>
        <dbReference type="ARBA" id="ARBA00008531"/>
    </source>
</evidence>
<evidence type="ECO:0000256" key="3">
    <source>
        <dbReference type="ARBA" id="ARBA00014919"/>
    </source>
</evidence>
<dbReference type="OrthoDB" id="9778554at2"/>
<dbReference type="AlphaFoldDB" id="A0A5C1Q1C9"/>
<evidence type="ECO:0000256" key="8">
    <source>
        <dbReference type="ARBA" id="ARBA00022927"/>
    </source>
</evidence>
<dbReference type="SMART" id="SM00962">
    <property type="entry name" value="SRP54"/>
    <property type="match status" value="1"/>
</dbReference>
<dbReference type="GO" id="GO:0003924">
    <property type="term" value="F:GTPase activity"/>
    <property type="evidence" value="ECO:0007669"/>
    <property type="project" value="UniProtKB-UniRule"/>
</dbReference>
<evidence type="ECO:0000313" key="20">
    <source>
        <dbReference type="Proteomes" id="UP001549111"/>
    </source>
</evidence>
<feature type="compositionally biased region" description="Polar residues" evidence="14">
    <location>
        <begin position="136"/>
        <end position="152"/>
    </location>
</feature>
<feature type="compositionally biased region" description="Low complexity" evidence="14">
    <location>
        <begin position="588"/>
        <end position="620"/>
    </location>
</feature>
<comment type="subcellular location">
    <subcellularLocation>
        <location evidence="1">Cell membrane</location>
        <topology evidence="1">Peripheral membrane protein</topology>
        <orientation evidence="1">Cytoplasmic side</orientation>
    </subcellularLocation>
</comment>
<gene>
    <name evidence="18" type="primary">flhF</name>
    <name evidence="17" type="ORF">ABIC99_000047</name>
    <name evidence="18" type="ORF">EWH46_11425</name>
</gene>
<dbReference type="EMBL" id="CP035708">
    <property type="protein sequence ID" value="QEN01327.1"/>
    <property type="molecule type" value="Genomic_DNA"/>
</dbReference>
<dbReference type="InterPro" id="IPR000897">
    <property type="entry name" value="SRP54_GTPase_dom"/>
</dbReference>
<keyword evidence="5" id="KW-1003">Cell membrane</keyword>
<keyword evidence="18" id="KW-0969">Cilium</keyword>
<dbReference type="PANTHER" id="PTHR43134">
    <property type="entry name" value="SIGNAL RECOGNITION PARTICLE RECEPTOR SUBUNIT ALPHA"/>
    <property type="match status" value="1"/>
</dbReference>
<dbReference type="PANTHER" id="PTHR43134:SF3">
    <property type="entry name" value="FLAGELLAR BIOSYNTHESIS PROTEIN FLHF"/>
    <property type="match status" value="1"/>
</dbReference>
<dbReference type="SMART" id="SM00382">
    <property type="entry name" value="AAA"/>
    <property type="match status" value="1"/>
</dbReference>
<evidence type="ECO:0000256" key="14">
    <source>
        <dbReference type="SAM" id="MobiDB-lite"/>
    </source>
</evidence>
<evidence type="ECO:0000256" key="5">
    <source>
        <dbReference type="ARBA" id="ARBA00022475"/>
    </source>
</evidence>
<dbReference type="GO" id="GO:0044781">
    <property type="term" value="P:bacterial-type flagellum organization"/>
    <property type="evidence" value="ECO:0007669"/>
    <property type="project" value="UniProtKB-UniRule"/>
</dbReference>
<evidence type="ECO:0000313" key="19">
    <source>
        <dbReference type="Proteomes" id="UP000323522"/>
    </source>
</evidence>
<keyword evidence="18" id="KW-0966">Cell projection</keyword>
<keyword evidence="7" id="KW-1005">Bacterial flagellum biogenesis</keyword>
<feature type="domain" description="AAA+ ATPase" evidence="15">
    <location>
        <begin position="369"/>
        <end position="559"/>
    </location>
</feature>
<sequence>MNVKRFFGRNSREAMQKVRQAFGDNAVVLSTKPSSSGIEIVAMPAESIDAIERFESGPAAQADERFEDDLHEAEPMPDSFDAAPTDASAQVQEDVGTLAMSTLSFQDYVRERMLKKRQAEMKSRSDGDDDLAAPGTSASGSVMQAQAASGGQSRPMPAPTRAGESRRDSGAGSARAGESTMPGMQPPPATYADWMRQQERDEAAAAAAAAAATTEERSYPPVMSLHDDEQLSTSDGDLYDSTLMPRLDVPAHSAAMNNPAPVRSAAGPRGIDPADSILPSSMEMLNEIRAMKGMIEERFNTMAFMDRLNNSPRHAQLTTRLLDAGFSPGLIRKLCDSLSEDVTDEMVWAADVLQRNVLTGENEPDIEDQGGVYAMIGSTGVGKTTSTAKLATSFATRHGAANLGLITLDAYRVGAHEQLRAYGRILGVPVHTAHDRAALEDLLDLLSGKKMVLIDTAGLAQRDARTRDLLDMLSHRSIKRLLVVNAAQQGETIEDVLNAYSANQARGIILSKLDEAVKLGPALDALIRQHLKVVAISNGQRVPEDWHRLSAQALVNRALRSGGPQAWRLNTGDVNLIFSRPASAATEPAPAVKPAASAAANASAPPARRQPSAAVRDLGA</sequence>
<evidence type="ECO:0000256" key="11">
    <source>
        <dbReference type="ARBA" id="ARBA00023225"/>
    </source>
</evidence>
<keyword evidence="10" id="KW-0472">Membrane</keyword>
<dbReference type="GO" id="GO:0006614">
    <property type="term" value="P:SRP-dependent cotranslational protein targeting to membrane"/>
    <property type="evidence" value="ECO:0007669"/>
    <property type="project" value="UniProtKB-UniRule"/>
</dbReference>
<dbReference type="GO" id="GO:0005525">
    <property type="term" value="F:GTP binding"/>
    <property type="evidence" value="ECO:0007669"/>
    <property type="project" value="UniProtKB-UniRule"/>
</dbReference>
<evidence type="ECO:0000256" key="13">
    <source>
        <dbReference type="NCBIfam" id="TIGR03499"/>
    </source>
</evidence>
<evidence type="ECO:0000256" key="10">
    <source>
        <dbReference type="ARBA" id="ARBA00023136"/>
    </source>
</evidence>
<evidence type="ECO:0000256" key="7">
    <source>
        <dbReference type="ARBA" id="ARBA00022795"/>
    </source>
</evidence>
<feature type="region of interest" description="Disordered" evidence="14">
    <location>
        <begin position="585"/>
        <end position="620"/>
    </location>
</feature>
<evidence type="ECO:0000259" key="16">
    <source>
        <dbReference type="SMART" id="SM00962"/>
    </source>
</evidence>
<dbReference type="Proteomes" id="UP001549111">
    <property type="component" value="Unassembled WGS sequence"/>
</dbReference>
<reference evidence="18 19" key="1">
    <citation type="submission" date="2019-02" db="EMBL/GenBank/DDBJ databases">
        <title>Complete Genome Sequence and Methylome Analysis of Sphaerotilus natans subsp. sulfidivorans D-507.</title>
        <authorList>
            <person name="Fomenkov A."/>
            <person name="Gridneva E."/>
            <person name="Smolyakov D."/>
            <person name="Dubinina G."/>
            <person name="Vincze T."/>
            <person name="Grabovich M."/>
            <person name="Roberts R.J."/>
        </authorList>
    </citation>
    <scope>NUCLEOTIDE SEQUENCE [LARGE SCALE GENOMIC DNA]</scope>
    <source>
        <strain evidence="18 19">D-507</strain>
    </source>
</reference>
<comment type="similarity">
    <text evidence="2">Belongs to the GTP-binding SRP family.</text>
</comment>
<dbReference type="FunFam" id="3.40.50.300:FF:000695">
    <property type="entry name" value="Flagellar biosynthesis regulator FlhF"/>
    <property type="match status" value="1"/>
</dbReference>
<evidence type="ECO:0000256" key="9">
    <source>
        <dbReference type="ARBA" id="ARBA00023134"/>
    </source>
</evidence>
<evidence type="ECO:0000259" key="15">
    <source>
        <dbReference type="SMART" id="SM00382"/>
    </source>
</evidence>
<dbReference type="KEGG" id="snn:EWH46_11425"/>
<dbReference type="EMBL" id="JBEPLS010000001">
    <property type="protein sequence ID" value="MET3602271.1"/>
    <property type="molecule type" value="Genomic_DNA"/>
</dbReference>
<comment type="function">
    <text evidence="12">Necessary for flagellar biosynthesis. May be involved in translocation of the flagellum.</text>
</comment>
<evidence type="ECO:0000256" key="12">
    <source>
        <dbReference type="ARBA" id="ARBA00025337"/>
    </source>
</evidence>
<keyword evidence="6" id="KW-0547">Nucleotide-binding</keyword>
<dbReference type="InterPro" id="IPR020006">
    <property type="entry name" value="FlhF"/>
</dbReference>
<evidence type="ECO:0000313" key="17">
    <source>
        <dbReference type="EMBL" id="MET3602271.1"/>
    </source>
</evidence>
<keyword evidence="8" id="KW-0653">Protein transport</keyword>
<dbReference type="Proteomes" id="UP000323522">
    <property type="component" value="Chromosome"/>
</dbReference>
<dbReference type="Gene3D" id="3.40.50.300">
    <property type="entry name" value="P-loop containing nucleotide triphosphate hydrolases"/>
    <property type="match status" value="1"/>
</dbReference>
<evidence type="ECO:0000256" key="1">
    <source>
        <dbReference type="ARBA" id="ARBA00004413"/>
    </source>
</evidence>
<dbReference type="InterPro" id="IPR047040">
    <property type="entry name" value="FlhF__GTPase_dom"/>
</dbReference>
<evidence type="ECO:0000256" key="4">
    <source>
        <dbReference type="ARBA" id="ARBA00022448"/>
    </source>
</evidence>
<evidence type="ECO:0000313" key="18">
    <source>
        <dbReference type="EMBL" id="QEN01327.1"/>
    </source>
</evidence>
<dbReference type="CDD" id="cd17873">
    <property type="entry name" value="FlhF"/>
    <property type="match status" value="1"/>
</dbReference>
<dbReference type="GO" id="GO:0005047">
    <property type="term" value="F:signal recognition particle binding"/>
    <property type="evidence" value="ECO:0007669"/>
    <property type="project" value="TreeGrafter"/>
</dbReference>
<keyword evidence="20" id="KW-1185">Reference proteome</keyword>
<dbReference type="Pfam" id="PF00448">
    <property type="entry name" value="SRP54"/>
    <property type="match status" value="1"/>
</dbReference>